<protein>
    <submittedName>
        <fullName evidence="1">Uncharacterized protein</fullName>
    </submittedName>
</protein>
<keyword evidence="2" id="KW-1185">Reference proteome</keyword>
<name>A0A9W9KPJ2_9EURO</name>
<reference evidence="1" key="2">
    <citation type="journal article" date="2023" name="IMA Fungus">
        <title>Comparative genomic study of the Penicillium genus elucidates a diverse pangenome and 15 lateral gene transfer events.</title>
        <authorList>
            <person name="Petersen C."/>
            <person name="Sorensen T."/>
            <person name="Nielsen M.R."/>
            <person name="Sondergaard T.E."/>
            <person name="Sorensen J.L."/>
            <person name="Fitzpatrick D.A."/>
            <person name="Frisvad J.C."/>
            <person name="Nielsen K.L."/>
        </authorList>
    </citation>
    <scope>NUCLEOTIDE SEQUENCE</scope>
    <source>
        <strain evidence="1">IBT 34128</strain>
    </source>
</reference>
<dbReference type="GeneID" id="81389975"/>
<sequence>MADSIFSHGAHPDLALAQSTAPRFPERFYRTRERSESRAEQEGAQRPAEITVMVMPEPLRNAKIEAYRIVIQCHWLVGDLEVERMTKSRLGVSAWSRYWHNVYSYYDLRKIGDAVSAALHDINVLYLGLAVGLHELLERTDNQITHSSNEAMVAQAMTTMEQEVDRRWDRCRHRAHRTIEIMRDTIQSELPLVISDDLLDRMKRGIFALTPDYGYAPGRTYPETPEPEPQELWERSQEDYMLTADPFWDEMPPFENFSMVQEIPLYGGPTQDSLQLLWQSQGPLLRPPPEHQTSHTIIEEGEERAHINIVVRWDPNLDQTQSTWIHANDEWNEIAPGYRPVGAWQRPS</sequence>
<dbReference type="OrthoDB" id="4348995at2759"/>
<proteinExistence type="predicted"/>
<dbReference type="RefSeq" id="XP_056515657.1">
    <property type="nucleotide sequence ID" value="XM_056650807.1"/>
</dbReference>
<evidence type="ECO:0000313" key="1">
    <source>
        <dbReference type="EMBL" id="KAJ5114464.1"/>
    </source>
</evidence>
<gene>
    <name evidence="1" type="ORF">NUU61_000223</name>
</gene>
<dbReference type="EMBL" id="JAPMSZ010000001">
    <property type="protein sequence ID" value="KAJ5114464.1"/>
    <property type="molecule type" value="Genomic_DNA"/>
</dbReference>
<evidence type="ECO:0000313" key="2">
    <source>
        <dbReference type="Proteomes" id="UP001141434"/>
    </source>
</evidence>
<organism evidence="1 2">
    <name type="scientific">Penicillium alfredii</name>
    <dbReference type="NCBI Taxonomy" id="1506179"/>
    <lineage>
        <taxon>Eukaryota</taxon>
        <taxon>Fungi</taxon>
        <taxon>Dikarya</taxon>
        <taxon>Ascomycota</taxon>
        <taxon>Pezizomycotina</taxon>
        <taxon>Eurotiomycetes</taxon>
        <taxon>Eurotiomycetidae</taxon>
        <taxon>Eurotiales</taxon>
        <taxon>Aspergillaceae</taxon>
        <taxon>Penicillium</taxon>
    </lineage>
</organism>
<dbReference type="AlphaFoldDB" id="A0A9W9KPJ2"/>
<reference evidence="1" key="1">
    <citation type="submission" date="2022-11" db="EMBL/GenBank/DDBJ databases">
        <authorList>
            <person name="Petersen C."/>
        </authorList>
    </citation>
    <scope>NUCLEOTIDE SEQUENCE</scope>
    <source>
        <strain evidence="1">IBT 34128</strain>
    </source>
</reference>
<accession>A0A9W9KPJ2</accession>
<comment type="caution">
    <text evidence="1">The sequence shown here is derived from an EMBL/GenBank/DDBJ whole genome shotgun (WGS) entry which is preliminary data.</text>
</comment>
<dbReference type="Proteomes" id="UP001141434">
    <property type="component" value="Unassembled WGS sequence"/>
</dbReference>